<comment type="domain">
    <text evidence="5">The RxLR-dEER motif acts to carry the protein into the host cell cytoplasm through binding to cell surface phosphatidylinositol-3-phosphate.</text>
</comment>
<dbReference type="InterPro" id="IPR031825">
    <property type="entry name" value="RXLR"/>
</dbReference>
<dbReference type="Pfam" id="PF16810">
    <property type="entry name" value="RXLR"/>
    <property type="match status" value="1"/>
</dbReference>
<evidence type="ECO:0000256" key="1">
    <source>
        <dbReference type="ARBA" id="ARBA00004613"/>
    </source>
</evidence>
<comment type="subcellular location">
    <subcellularLocation>
        <location evidence="1 5">Secreted</location>
    </subcellularLocation>
</comment>
<dbReference type="GO" id="GO:0005576">
    <property type="term" value="C:extracellular region"/>
    <property type="evidence" value="ECO:0007669"/>
    <property type="project" value="UniProtKB-SubCell"/>
</dbReference>
<keyword evidence="7" id="KW-1185">Reference proteome</keyword>
<evidence type="ECO:0000256" key="2">
    <source>
        <dbReference type="ARBA" id="ARBA00010400"/>
    </source>
</evidence>
<evidence type="ECO:0000256" key="4">
    <source>
        <dbReference type="ARBA" id="ARBA00022729"/>
    </source>
</evidence>
<accession>A0A9W6U132</accession>
<comment type="function">
    <text evidence="5">Effector that suppresses plant defense responses during pathogen infection.</text>
</comment>
<gene>
    <name evidence="6" type="ORF">Plil01_000930900</name>
</gene>
<dbReference type="Proteomes" id="UP001165083">
    <property type="component" value="Unassembled WGS sequence"/>
</dbReference>
<dbReference type="AlphaFoldDB" id="A0A9W6U132"/>
<protein>
    <recommendedName>
        <fullName evidence="5">RxLR effector protein</fullName>
    </recommendedName>
</protein>
<keyword evidence="4" id="KW-0732">Signal</keyword>
<sequence>MLESQGQQASKAVQQPLVTMRLSCIMLVAAAILFTGWDVVSGASEADFAVETHPDLVQALDNRQPKREERRFLRNRDTVEDDTEEERGFVDSFNKADDILTNMVKTKSSNPVRDVADLQVLKQIEWSIDDLLFNAFKSMDKDKRITPASLRRMLDADNDLLPEAKIHLLSQYTKYYGFAHG</sequence>
<evidence type="ECO:0000313" key="6">
    <source>
        <dbReference type="EMBL" id="GMF23141.1"/>
    </source>
</evidence>
<reference evidence="6" key="1">
    <citation type="submission" date="2023-04" db="EMBL/GenBank/DDBJ databases">
        <title>Phytophthora lilii NBRC 32176.</title>
        <authorList>
            <person name="Ichikawa N."/>
            <person name="Sato H."/>
            <person name="Tonouchi N."/>
        </authorList>
    </citation>
    <scope>NUCLEOTIDE SEQUENCE</scope>
    <source>
        <strain evidence="6">NBRC 32176</strain>
    </source>
</reference>
<evidence type="ECO:0000313" key="7">
    <source>
        <dbReference type="Proteomes" id="UP001165083"/>
    </source>
</evidence>
<proteinExistence type="inferred from homology"/>
<evidence type="ECO:0000256" key="5">
    <source>
        <dbReference type="RuleBase" id="RU367124"/>
    </source>
</evidence>
<organism evidence="6 7">
    <name type="scientific">Phytophthora lilii</name>
    <dbReference type="NCBI Taxonomy" id="2077276"/>
    <lineage>
        <taxon>Eukaryota</taxon>
        <taxon>Sar</taxon>
        <taxon>Stramenopiles</taxon>
        <taxon>Oomycota</taxon>
        <taxon>Peronosporomycetes</taxon>
        <taxon>Peronosporales</taxon>
        <taxon>Peronosporaceae</taxon>
        <taxon>Phytophthora</taxon>
    </lineage>
</organism>
<comment type="caution">
    <text evidence="6">The sequence shown here is derived from an EMBL/GenBank/DDBJ whole genome shotgun (WGS) entry which is preliminary data.</text>
</comment>
<name>A0A9W6U132_9STRA</name>
<dbReference type="EMBL" id="BSXW01000463">
    <property type="protein sequence ID" value="GMF23141.1"/>
    <property type="molecule type" value="Genomic_DNA"/>
</dbReference>
<keyword evidence="3 5" id="KW-0964">Secreted</keyword>
<evidence type="ECO:0000256" key="3">
    <source>
        <dbReference type="ARBA" id="ARBA00022525"/>
    </source>
</evidence>
<comment type="similarity">
    <text evidence="2 5">Belongs to the RxLR effector family.</text>
</comment>